<keyword evidence="3" id="KW-1185">Reference proteome</keyword>
<name>A0A834MJH7_RHYFE</name>
<gene>
    <name evidence="2" type="ORF">GWI33_005580</name>
</gene>
<evidence type="ECO:0000256" key="1">
    <source>
        <dbReference type="SAM" id="Phobius"/>
    </source>
</evidence>
<evidence type="ECO:0000313" key="2">
    <source>
        <dbReference type="EMBL" id="KAF7280724.1"/>
    </source>
</evidence>
<dbReference type="Proteomes" id="UP000625711">
    <property type="component" value="Unassembled WGS sequence"/>
</dbReference>
<proteinExistence type="predicted"/>
<organism evidence="2 3">
    <name type="scientific">Rhynchophorus ferrugineus</name>
    <name type="common">Red palm weevil</name>
    <name type="synonym">Curculio ferrugineus</name>
    <dbReference type="NCBI Taxonomy" id="354439"/>
    <lineage>
        <taxon>Eukaryota</taxon>
        <taxon>Metazoa</taxon>
        <taxon>Ecdysozoa</taxon>
        <taxon>Arthropoda</taxon>
        <taxon>Hexapoda</taxon>
        <taxon>Insecta</taxon>
        <taxon>Pterygota</taxon>
        <taxon>Neoptera</taxon>
        <taxon>Endopterygota</taxon>
        <taxon>Coleoptera</taxon>
        <taxon>Polyphaga</taxon>
        <taxon>Cucujiformia</taxon>
        <taxon>Curculionidae</taxon>
        <taxon>Dryophthorinae</taxon>
        <taxon>Rhynchophorus</taxon>
    </lineage>
</organism>
<comment type="caution">
    <text evidence="2">The sequence shown here is derived from an EMBL/GenBank/DDBJ whole genome shotgun (WGS) entry which is preliminary data.</text>
</comment>
<dbReference type="AlphaFoldDB" id="A0A834MJH7"/>
<reference evidence="2" key="1">
    <citation type="submission" date="2020-08" db="EMBL/GenBank/DDBJ databases">
        <title>Genome sequencing and assembly of the red palm weevil Rhynchophorus ferrugineus.</title>
        <authorList>
            <person name="Dias G.B."/>
            <person name="Bergman C.M."/>
            <person name="Manee M."/>
        </authorList>
    </citation>
    <scope>NUCLEOTIDE SEQUENCE</scope>
    <source>
        <strain evidence="2">AA-2017</strain>
        <tissue evidence="2">Whole larva</tissue>
    </source>
</reference>
<accession>A0A834MJH7</accession>
<keyword evidence="1" id="KW-0812">Transmembrane</keyword>
<keyword evidence="1" id="KW-1133">Transmembrane helix</keyword>
<feature type="transmembrane region" description="Helical" evidence="1">
    <location>
        <begin position="47"/>
        <end position="69"/>
    </location>
</feature>
<dbReference type="EMBL" id="JAACXV010000277">
    <property type="protein sequence ID" value="KAF7280724.1"/>
    <property type="molecule type" value="Genomic_DNA"/>
</dbReference>
<protein>
    <submittedName>
        <fullName evidence="2">Uncharacterized protein</fullName>
    </submittedName>
</protein>
<sequence>MINKSTEVLTPEKSVFEMEVQEPYSTDNKKKLRNRVHLVSWDRKKSYILAVFVGCFVVWCLVFFPMLIFKGDM</sequence>
<keyword evidence="1" id="KW-0472">Membrane</keyword>
<evidence type="ECO:0000313" key="3">
    <source>
        <dbReference type="Proteomes" id="UP000625711"/>
    </source>
</evidence>